<dbReference type="EMBL" id="AMGV01000040">
    <property type="protein sequence ID" value="KEF50955.1"/>
    <property type="molecule type" value="Genomic_DNA"/>
</dbReference>
<keyword evidence="3 5" id="KW-1133">Transmembrane helix</keyword>
<reference evidence="6 7" key="1">
    <citation type="submission" date="2013-03" db="EMBL/GenBank/DDBJ databases">
        <title>The Genome Sequence of Exophiala aquamarina CBS 119918.</title>
        <authorList>
            <consortium name="The Broad Institute Genomics Platform"/>
            <person name="Cuomo C."/>
            <person name="de Hoog S."/>
            <person name="Gorbushina A."/>
            <person name="Walker B."/>
            <person name="Young S.K."/>
            <person name="Zeng Q."/>
            <person name="Gargeya S."/>
            <person name="Fitzgerald M."/>
            <person name="Haas B."/>
            <person name="Abouelleil A."/>
            <person name="Allen A.W."/>
            <person name="Alvarado L."/>
            <person name="Arachchi H.M."/>
            <person name="Berlin A.M."/>
            <person name="Chapman S.B."/>
            <person name="Gainer-Dewar J."/>
            <person name="Goldberg J."/>
            <person name="Griggs A."/>
            <person name="Gujja S."/>
            <person name="Hansen M."/>
            <person name="Howarth C."/>
            <person name="Imamovic A."/>
            <person name="Ireland A."/>
            <person name="Larimer J."/>
            <person name="McCowan C."/>
            <person name="Murphy C."/>
            <person name="Pearson M."/>
            <person name="Poon T.W."/>
            <person name="Priest M."/>
            <person name="Roberts A."/>
            <person name="Saif S."/>
            <person name="Shea T."/>
            <person name="Sisk P."/>
            <person name="Sykes S."/>
            <person name="Wortman J."/>
            <person name="Nusbaum C."/>
            <person name="Birren B."/>
        </authorList>
    </citation>
    <scope>NUCLEOTIDE SEQUENCE [LARGE SCALE GENOMIC DNA]</scope>
    <source>
        <strain evidence="6 7">CBS 119918</strain>
    </source>
</reference>
<evidence type="ECO:0000256" key="2">
    <source>
        <dbReference type="ARBA" id="ARBA00022692"/>
    </source>
</evidence>
<keyword evidence="4 5" id="KW-0472">Membrane</keyword>
<keyword evidence="7" id="KW-1185">Reference proteome</keyword>
<dbReference type="GeneID" id="25287888"/>
<dbReference type="GO" id="GO:0016020">
    <property type="term" value="C:membrane"/>
    <property type="evidence" value="ECO:0007669"/>
    <property type="project" value="UniProtKB-SubCell"/>
</dbReference>
<evidence type="ECO:0000313" key="7">
    <source>
        <dbReference type="Proteomes" id="UP000027920"/>
    </source>
</evidence>
<comment type="caution">
    <text evidence="6">The sequence shown here is derived from an EMBL/GenBank/DDBJ whole genome shotgun (WGS) entry which is preliminary data.</text>
</comment>
<feature type="transmembrane region" description="Helical" evidence="5">
    <location>
        <begin position="130"/>
        <end position="149"/>
    </location>
</feature>
<dbReference type="VEuPathDB" id="FungiDB:A1O9_12994"/>
<evidence type="ECO:0000313" key="6">
    <source>
        <dbReference type="EMBL" id="KEF50955.1"/>
    </source>
</evidence>
<proteinExistence type="predicted"/>
<comment type="subcellular location">
    <subcellularLocation>
        <location evidence="1">Membrane</location>
        <topology evidence="1">Multi-pass membrane protein</topology>
    </subcellularLocation>
</comment>
<name>A0A072P5R1_9EURO</name>
<accession>A0A072P5R1</accession>
<dbReference type="AlphaFoldDB" id="A0A072P5R1"/>
<dbReference type="HOGENOM" id="CLU_088296_0_0_1"/>
<evidence type="ECO:0000256" key="1">
    <source>
        <dbReference type="ARBA" id="ARBA00004141"/>
    </source>
</evidence>
<gene>
    <name evidence="6" type="ORF">A1O9_12994</name>
</gene>
<organism evidence="6 7">
    <name type="scientific">Exophiala aquamarina CBS 119918</name>
    <dbReference type="NCBI Taxonomy" id="1182545"/>
    <lineage>
        <taxon>Eukaryota</taxon>
        <taxon>Fungi</taxon>
        <taxon>Dikarya</taxon>
        <taxon>Ascomycota</taxon>
        <taxon>Pezizomycotina</taxon>
        <taxon>Eurotiomycetes</taxon>
        <taxon>Chaetothyriomycetidae</taxon>
        <taxon>Chaetothyriales</taxon>
        <taxon>Herpotrichiellaceae</taxon>
        <taxon>Exophiala</taxon>
    </lineage>
</organism>
<feature type="transmembrane region" description="Helical" evidence="5">
    <location>
        <begin position="26"/>
        <end position="47"/>
    </location>
</feature>
<protein>
    <submittedName>
        <fullName evidence="6">Uncharacterized protein</fullName>
    </submittedName>
</protein>
<evidence type="ECO:0000256" key="3">
    <source>
        <dbReference type="ARBA" id="ARBA00022989"/>
    </source>
</evidence>
<dbReference type="PANTHER" id="PTHR31465:SF13">
    <property type="entry name" value="RTA1 DOMAIN PROTEIN-RELATED"/>
    <property type="match status" value="1"/>
</dbReference>
<dbReference type="Proteomes" id="UP000027920">
    <property type="component" value="Unassembled WGS sequence"/>
</dbReference>
<dbReference type="InterPro" id="IPR007568">
    <property type="entry name" value="RTA1"/>
</dbReference>
<feature type="transmembrane region" description="Helical" evidence="5">
    <location>
        <begin position="59"/>
        <end position="83"/>
    </location>
</feature>
<dbReference type="OrthoDB" id="3358017at2759"/>
<evidence type="ECO:0000256" key="4">
    <source>
        <dbReference type="ARBA" id="ARBA00023136"/>
    </source>
</evidence>
<keyword evidence="2 5" id="KW-0812">Transmembrane</keyword>
<dbReference type="RefSeq" id="XP_013253545.1">
    <property type="nucleotide sequence ID" value="XM_013398091.1"/>
</dbReference>
<dbReference type="Pfam" id="PF04479">
    <property type="entry name" value="RTA1"/>
    <property type="match status" value="1"/>
</dbReference>
<feature type="transmembrane region" description="Helical" evidence="5">
    <location>
        <begin position="169"/>
        <end position="186"/>
    </location>
</feature>
<sequence>MAGFICREITAHGDYADGLASPVQGLFYSATPIFTIPLYIFLIRLFVTAPTPAWLRPQLYIIILTCFNSAVITCTAQGAATYFSPDQKDGAIKSGLALIKASLILQLFMNAAFIYILWVSRNQQQTRERTIATVVLLALMCLVIVRNLFRTVQIFASPLSQLWVKEVYFWIFEACIMLAFTTLFHVMHPAKILRISCGEDTSGRRDS</sequence>
<dbReference type="PANTHER" id="PTHR31465">
    <property type="entry name" value="PROTEIN RTA1-RELATED"/>
    <property type="match status" value="1"/>
</dbReference>
<feature type="transmembrane region" description="Helical" evidence="5">
    <location>
        <begin position="95"/>
        <end position="118"/>
    </location>
</feature>
<evidence type="ECO:0000256" key="5">
    <source>
        <dbReference type="SAM" id="Phobius"/>
    </source>
</evidence>